<evidence type="ECO:0000256" key="1">
    <source>
        <dbReference type="SAM" id="SignalP"/>
    </source>
</evidence>
<dbReference type="HOGENOM" id="CLU_066059_0_0_1"/>
<reference evidence="3 4" key="1">
    <citation type="journal article" date="2014" name="BMC Genomics">
        <title>Genome sequencing of four Aureobasidium pullulans varieties: biotechnological potential, stress tolerance, and description of new species.</title>
        <authorList>
            <person name="Gostin Ar C."/>
            <person name="Ohm R.A."/>
            <person name="Kogej T."/>
            <person name="Sonjak S."/>
            <person name="Turk M."/>
            <person name="Zajc J."/>
            <person name="Zalar P."/>
            <person name="Grube M."/>
            <person name="Sun H."/>
            <person name="Han J."/>
            <person name="Sharma A."/>
            <person name="Chiniquy J."/>
            <person name="Ngan C.Y."/>
            <person name="Lipzen A."/>
            <person name="Barry K."/>
            <person name="Grigoriev I.V."/>
            <person name="Gunde-Cimerman N."/>
        </authorList>
    </citation>
    <scope>NUCLEOTIDE SEQUENCE [LARGE SCALE GENOMIC DNA]</scope>
    <source>
        <strain evidence="3 4">EXF-2481</strain>
    </source>
</reference>
<dbReference type="InterPro" id="IPR036291">
    <property type="entry name" value="NAD(P)-bd_dom_sf"/>
</dbReference>
<dbReference type="RefSeq" id="XP_013348156.1">
    <property type="nucleotide sequence ID" value="XM_013492702.1"/>
</dbReference>
<sequence length="254" mass="27440">MKVLLVGATGNLGLRLVTALLTRGHTVVAYVRSSSKLESLLPANVYSAVTVVEGDATDTALISRAILKNDCDAVVNTAGVAAMAPWKRSNLPEIFSAVLEGVKQAGLERGEPLRVWFLGGLGVLHFPGTQTMLSNYVPIFLEHRQNIERLRALPPGSVNWSLLCPSTMIPENLGISMPVTSTHGKLTANATTPPLWMDSWLKYIPFLGRTILAAMNAPRYDTTLEQNAEFIASDLEDQDSRWSGVTVGVIDAAK</sequence>
<gene>
    <name evidence="3" type="ORF">AUEXF2481DRAFT_35570</name>
</gene>
<dbReference type="GO" id="GO:0016646">
    <property type="term" value="F:oxidoreductase activity, acting on the CH-NH group of donors, NAD or NADP as acceptor"/>
    <property type="evidence" value="ECO:0007669"/>
    <property type="project" value="TreeGrafter"/>
</dbReference>
<dbReference type="InterPro" id="IPR051606">
    <property type="entry name" value="Polyketide_Oxido-like"/>
</dbReference>
<keyword evidence="1" id="KW-0732">Signal</keyword>
<dbReference type="GeneID" id="25365355"/>
<proteinExistence type="predicted"/>
<dbReference type="PANTHER" id="PTHR43355">
    <property type="entry name" value="FLAVIN REDUCTASE (NADPH)"/>
    <property type="match status" value="1"/>
</dbReference>
<evidence type="ECO:0000313" key="4">
    <source>
        <dbReference type="Proteomes" id="UP000030641"/>
    </source>
</evidence>
<evidence type="ECO:0000313" key="3">
    <source>
        <dbReference type="EMBL" id="KEQ99655.1"/>
    </source>
</evidence>
<dbReference type="InterPro" id="IPR016040">
    <property type="entry name" value="NAD(P)-bd_dom"/>
</dbReference>
<feature type="signal peptide" evidence="1">
    <location>
        <begin position="1"/>
        <end position="19"/>
    </location>
</feature>
<dbReference type="Pfam" id="PF13460">
    <property type="entry name" value="NAD_binding_10"/>
    <property type="match status" value="1"/>
</dbReference>
<dbReference type="OMA" id="VARIPWI"/>
<name>A0A074YPQ0_AURSE</name>
<evidence type="ECO:0000259" key="2">
    <source>
        <dbReference type="Pfam" id="PF13460"/>
    </source>
</evidence>
<dbReference type="Proteomes" id="UP000030641">
    <property type="component" value="Unassembled WGS sequence"/>
</dbReference>
<dbReference type="OrthoDB" id="10254221at2759"/>
<organism evidence="3 4">
    <name type="scientific">Aureobasidium subglaciale (strain EXF-2481)</name>
    <name type="common">Aureobasidium pullulans var. subglaciale</name>
    <dbReference type="NCBI Taxonomy" id="1043005"/>
    <lineage>
        <taxon>Eukaryota</taxon>
        <taxon>Fungi</taxon>
        <taxon>Dikarya</taxon>
        <taxon>Ascomycota</taxon>
        <taxon>Pezizomycotina</taxon>
        <taxon>Dothideomycetes</taxon>
        <taxon>Dothideomycetidae</taxon>
        <taxon>Dothideales</taxon>
        <taxon>Saccotheciaceae</taxon>
        <taxon>Aureobasidium</taxon>
    </lineage>
</organism>
<protein>
    <recommendedName>
        <fullName evidence="2">NAD(P)-binding domain-containing protein</fullName>
    </recommendedName>
</protein>
<dbReference type="EMBL" id="KL584750">
    <property type="protein sequence ID" value="KEQ99655.1"/>
    <property type="molecule type" value="Genomic_DNA"/>
</dbReference>
<dbReference type="SUPFAM" id="SSF51735">
    <property type="entry name" value="NAD(P)-binding Rossmann-fold domains"/>
    <property type="match status" value="1"/>
</dbReference>
<dbReference type="InParanoid" id="A0A074YPQ0"/>
<dbReference type="Gene3D" id="3.40.50.720">
    <property type="entry name" value="NAD(P)-binding Rossmann-like Domain"/>
    <property type="match status" value="1"/>
</dbReference>
<dbReference type="STRING" id="1043005.A0A074YPQ0"/>
<dbReference type="PANTHER" id="PTHR43355:SF7">
    <property type="entry name" value="NAD(P)-BINDING DOMAIN-CONTAINING PROTEIN"/>
    <property type="match status" value="1"/>
</dbReference>
<dbReference type="AlphaFoldDB" id="A0A074YPQ0"/>
<feature type="domain" description="NAD(P)-binding" evidence="2">
    <location>
        <begin position="7"/>
        <end position="169"/>
    </location>
</feature>
<keyword evidence="4" id="KW-1185">Reference proteome</keyword>
<feature type="chain" id="PRO_5001703421" description="NAD(P)-binding domain-containing protein" evidence="1">
    <location>
        <begin position="20"/>
        <end position="254"/>
    </location>
</feature>
<accession>A0A074YPQ0</accession>